<dbReference type="Gene3D" id="1.10.150.130">
    <property type="match status" value="1"/>
</dbReference>
<dbReference type="InterPro" id="IPR010998">
    <property type="entry name" value="Integrase_recombinase_N"/>
</dbReference>
<evidence type="ECO:0000313" key="8">
    <source>
        <dbReference type="EMBL" id="GGC89229.1"/>
    </source>
</evidence>
<dbReference type="Pfam" id="PF14657">
    <property type="entry name" value="Arm-DNA-bind_4"/>
    <property type="match status" value="1"/>
</dbReference>
<dbReference type="CDD" id="cd01189">
    <property type="entry name" value="INT_ICEBs1_C_like"/>
    <property type="match status" value="1"/>
</dbReference>
<keyword evidence="9" id="KW-1185">Reference proteome</keyword>
<comment type="caution">
    <text evidence="8">The sequence shown here is derived from an EMBL/GenBank/DDBJ whole genome shotgun (WGS) entry which is preliminary data.</text>
</comment>
<comment type="similarity">
    <text evidence="1">Belongs to the 'phage' integrase family.</text>
</comment>
<keyword evidence="4" id="KW-0233">DNA recombination</keyword>
<dbReference type="PROSITE" id="PS51900">
    <property type="entry name" value="CB"/>
    <property type="match status" value="1"/>
</dbReference>
<evidence type="ECO:0000259" key="7">
    <source>
        <dbReference type="PROSITE" id="PS51900"/>
    </source>
</evidence>
<evidence type="ECO:0000256" key="5">
    <source>
        <dbReference type="PROSITE-ProRule" id="PRU01248"/>
    </source>
</evidence>
<dbReference type="PANTHER" id="PTHR30349">
    <property type="entry name" value="PHAGE INTEGRASE-RELATED"/>
    <property type="match status" value="1"/>
</dbReference>
<dbReference type="Proteomes" id="UP000619534">
    <property type="component" value="Unassembled WGS sequence"/>
</dbReference>
<dbReference type="InterPro" id="IPR028259">
    <property type="entry name" value="AP2-like_int_N"/>
</dbReference>
<gene>
    <name evidence="8" type="ORF">GCM10007216_20010</name>
</gene>
<feature type="domain" description="Core-binding (CB)" evidence="7">
    <location>
        <begin position="59"/>
        <end position="142"/>
    </location>
</feature>
<feature type="domain" description="Tyr recombinase" evidence="6">
    <location>
        <begin position="164"/>
        <end position="366"/>
    </location>
</feature>
<dbReference type="Pfam" id="PF14659">
    <property type="entry name" value="Phage_int_SAM_3"/>
    <property type="match status" value="1"/>
</dbReference>
<evidence type="ECO:0000313" key="9">
    <source>
        <dbReference type="Proteomes" id="UP000619534"/>
    </source>
</evidence>
<dbReference type="InterPro" id="IPR011010">
    <property type="entry name" value="DNA_brk_join_enz"/>
</dbReference>
<dbReference type="InterPro" id="IPR013762">
    <property type="entry name" value="Integrase-like_cat_sf"/>
</dbReference>
<dbReference type="InterPro" id="IPR002104">
    <property type="entry name" value="Integrase_catalytic"/>
</dbReference>
<sequence>MASYRKRNNKWQYRISHKDPFTQKYIEKSKGGFRTKKEAQLAAAKMEEEIKEGYFHTSVSLKAFLLEWLEVYKKDEVRENTYKLHKYSIEKHILPFFKDLMLDQLNPTRYQKFINELADKGLSKRTIENIHSTMSNAMKKAVILSKIKTNPCIGVTLKGKTKEKEINYLEKEALSQFLQEAYRYGYEYGFFFKILLETGLRKGEAAALQWKDIDLVNGTINVTKTLNFSAKNDTEVFGSPKTKNSKRLITISDGLVEELKKHQLHQKKDKLTCGSMYNHSLNLVHCRKDGSFLRKSSLHNAFRKIKSRANLPDIAIHALRHTHAVLMLEAGVDMKYIQERLGHKSIQITSDIYAHISKKLEDNNFKKYQSYVSSYI</sequence>
<name>A0ABQ1P1P7_9BACI</name>
<dbReference type="PROSITE" id="PS51898">
    <property type="entry name" value="TYR_RECOMBINASE"/>
    <property type="match status" value="1"/>
</dbReference>
<dbReference type="Gene3D" id="1.10.443.10">
    <property type="entry name" value="Intergrase catalytic core"/>
    <property type="match status" value="1"/>
</dbReference>
<dbReference type="SUPFAM" id="SSF56349">
    <property type="entry name" value="DNA breaking-rejoining enzymes"/>
    <property type="match status" value="1"/>
</dbReference>
<dbReference type="PANTHER" id="PTHR30349:SF64">
    <property type="entry name" value="PROPHAGE INTEGRASE INTD-RELATED"/>
    <property type="match status" value="1"/>
</dbReference>
<keyword evidence="2" id="KW-0229">DNA integration</keyword>
<protein>
    <submittedName>
        <fullName evidence="8">Site-specific integrase</fullName>
    </submittedName>
</protein>
<organism evidence="8 9">
    <name type="scientific">Thalassobacillus devorans</name>
    <dbReference type="NCBI Taxonomy" id="279813"/>
    <lineage>
        <taxon>Bacteria</taxon>
        <taxon>Bacillati</taxon>
        <taxon>Bacillota</taxon>
        <taxon>Bacilli</taxon>
        <taxon>Bacillales</taxon>
        <taxon>Bacillaceae</taxon>
        <taxon>Thalassobacillus</taxon>
    </lineage>
</organism>
<accession>A0ABQ1P1P7</accession>
<keyword evidence="3 5" id="KW-0238">DNA-binding</keyword>
<evidence type="ECO:0000256" key="3">
    <source>
        <dbReference type="ARBA" id="ARBA00023125"/>
    </source>
</evidence>
<reference evidence="9" key="1">
    <citation type="journal article" date="2019" name="Int. J. Syst. Evol. Microbiol.">
        <title>The Global Catalogue of Microorganisms (GCM) 10K type strain sequencing project: providing services to taxonomists for standard genome sequencing and annotation.</title>
        <authorList>
            <consortium name="The Broad Institute Genomics Platform"/>
            <consortium name="The Broad Institute Genome Sequencing Center for Infectious Disease"/>
            <person name="Wu L."/>
            <person name="Ma J."/>
        </authorList>
    </citation>
    <scope>NUCLEOTIDE SEQUENCE [LARGE SCALE GENOMIC DNA]</scope>
    <source>
        <strain evidence="9">CCM 7282</strain>
    </source>
</reference>
<dbReference type="InterPro" id="IPR044068">
    <property type="entry name" value="CB"/>
</dbReference>
<dbReference type="InterPro" id="IPR050090">
    <property type="entry name" value="Tyrosine_recombinase_XerCD"/>
</dbReference>
<dbReference type="EMBL" id="BMCJ01000003">
    <property type="protein sequence ID" value="GGC89229.1"/>
    <property type="molecule type" value="Genomic_DNA"/>
</dbReference>
<evidence type="ECO:0000256" key="4">
    <source>
        <dbReference type="ARBA" id="ARBA00023172"/>
    </source>
</evidence>
<evidence type="ECO:0000256" key="1">
    <source>
        <dbReference type="ARBA" id="ARBA00008857"/>
    </source>
</evidence>
<dbReference type="RefSeq" id="WP_062445972.1">
    <property type="nucleotide sequence ID" value="NZ_BMCJ01000003.1"/>
</dbReference>
<dbReference type="InterPro" id="IPR004107">
    <property type="entry name" value="Integrase_SAM-like_N"/>
</dbReference>
<evidence type="ECO:0000259" key="6">
    <source>
        <dbReference type="PROSITE" id="PS51898"/>
    </source>
</evidence>
<evidence type="ECO:0000256" key="2">
    <source>
        <dbReference type="ARBA" id="ARBA00022908"/>
    </source>
</evidence>
<proteinExistence type="inferred from homology"/>
<dbReference type="Pfam" id="PF00589">
    <property type="entry name" value="Phage_integrase"/>
    <property type="match status" value="1"/>
</dbReference>